<dbReference type="PANTHER" id="PTHR46641">
    <property type="entry name" value="FMRFAMIDE RECEPTOR-RELATED"/>
    <property type="match status" value="1"/>
</dbReference>
<sequence length="125" mass="14054">VLFWGAYSIEMLSSWLLVTMTVQRAFSVVWPLHARSTCSRRQGHVTIAILTAVSFLLNSSSLFERTLVDNNGERVCEWSENFTKNVGPIFGWFNLPLYSALPSLIMIVSNCLVIRKIVSSARQTG</sequence>
<evidence type="ECO:0000256" key="1">
    <source>
        <dbReference type="ARBA" id="ARBA00004370"/>
    </source>
</evidence>
<evidence type="ECO:0000256" key="5">
    <source>
        <dbReference type="SAM" id="Phobius"/>
    </source>
</evidence>
<organism evidence="7 8">
    <name type="scientific">Batillaria attramentaria</name>
    <dbReference type="NCBI Taxonomy" id="370345"/>
    <lineage>
        <taxon>Eukaryota</taxon>
        <taxon>Metazoa</taxon>
        <taxon>Spiralia</taxon>
        <taxon>Lophotrochozoa</taxon>
        <taxon>Mollusca</taxon>
        <taxon>Gastropoda</taxon>
        <taxon>Caenogastropoda</taxon>
        <taxon>Sorbeoconcha</taxon>
        <taxon>Cerithioidea</taxon>
        <taxon>Batillariidae</taxon>
        <taxon>Batillaria</taxon>
    </lineage>
</organism>
<dbReference type="InterPro" id="IPR052954">
    <property type="entry name" value="GPCR-Ligand_Int"/>
</dbReference>
<evidence type="ECO:0000313" key="8">
    <source>
        <dbReference type="Proteomes" id="UP001519460"/>
    </source>
</evidence>
<feature type="transmembrane region" description="Helical" evidence="5">
    <location>
        <begin position="89"/>
        <end position="113"/>
    </location>
</feature>
<keyword evidence="8" id="KW-1185">Reference proteome</keyword>
<feature type="non-terminal residue" evidence="7">
    <location>
        <position position="1"/>
    </location>
</feature>
<reference evidence="7 8" key="1">
    <citation type="journal article" date="2023" name="Sci. Data">
        <title>Genome assembly of the Korean intertidal mud-creeper Batillaria attramentaria.</title>
        <authorList>
            <person name="Patra A.K."/>
            <person name="Ho P.T."/>
            <person name="Jun S."/>
            <person name="Lee S.J."/>
            <person name="Kim Y."/>
            <person name="Won Y.J."/>
        </authorList>
    </citation>
    <scope>NUCLEOTIDE SEQUENCE [LARGE SCALE GENOMIC DNA]</scope>
    <source>
        <strain evidence="7">Wonlab-2016</strain>
    </source>
</reference>
<dbReference type="EMBL" id="JACVVK020000012">
    <property type="protein sequence ID" value="KAK7505102.1"/>
    <property type="molecule type" value="Genomic_DNA"/>
</dbReference>
<dbReference type="Pfam" id="PF00001">
    <property type="entry name" value="7tm_1"/>
    <property type="match status" value="1"/>
</dbReference>
<dbReference type="AlphaFoldDB" id="A0ABD0M0E3"/>
<evidence type="ECO:0000256" key="3">
    <source>
        <dbReference type="ARBA" id="ARBA00022989"/>
    </source>
</evidence>
<dbReference type="Gene3D" id="1.20.1070.10">
    <property type="entry name" value="Rhodopsin 7-helix transmembrane proteins"/>
    <property type="match status" value="1"/>
</dbReference>
<keyword evidence="3 5" id="KW-1133">Transmembrane helix</keyword>
<feature type="transmembrane region" description="Helical" evidence="5">
    <location>
        <begin position="12"/>
        <end position="32"/>
    </location>
</feature>
<evidence type="ECO:0000313" key="7">
    <source>
        <dbReference type="EMBL" id="KAK7505102.1"/>
    </source>
</evidence>
<proteinExistence type="predicted"/>
<keyword evidence="2 5" id="KW-0812">Transmembrane</keyword>
<dbReference type="PROSITE" id="PS50262">
    <property type="entry name" value="G_PROTEIN_RECEP_F1_2"/>
    <property type="match status" value="1"/>
</dbReference>
<feature type="domain" description="G-protein coupled receptors family 1 profile" evidence="6">
    <location>
        <begin position="1"/>
        <end position="125"/>
    </location>
</feature>
<evidence type="ECO:0000259" key="6">
    <source>
        <dbReference type="PROSITE" id="PS50262"/>
    </source>
</evidence>
<evidence type="ECO:0000256" key="4">
    <source>
        <dbReference type="ARBA" id="ARBA00023136"/>
    </source>
</evidence>
<feature type="non-terminal residue" evidence="7">
    <location>
        <position position="125"/>
    </location>
</feature>
<comment type="subcellular location">
    <subcellularLocation>
        <location evidence="1">Membrane</location>
    </subcellularLocation>
</comment>
<comment type="caution">
    <text evidence="7">The sequence shown here is derived from an EMBL/GenBank/DDBJ whole genome shotgun (WGS) entry which is preliminary data.</text>
</comment>
<dbReference type="GO" id="GO:0016020">
    <property type="term" value="C:membrane"/>
    <property type="evidence" value="ECO:0007669"/>
    <property type="project" value="UniProtKB-SubCell"/>
</dbReference>
<feature type="transmembrane region" description="Helical" evidence="5">
    <location>
        <begin position="44"/>
        <end position="63"/>
    </location>
</feature>
<dbReference type="InterPro" id="IPR000276">
    <property type="entry name" value="GPCR_Rhodpsn"/>
</dbReference>
<dbReference type="PANTHER" id="PTHR46641:SF25">
    <property type="entry name" value="CNMAMIDE RECEPTOR-RELATED"/>
    <property type="match status" value="1"/>
</dbReference>
<protein>
    <recommendedName>
        <fullName evidence="6">G-protein coupled receptors family 1 profile domain-containing protein</fullName>
    </recommendedName>
</protein>
<evidence type="ECO:0000256" key="2">
    <source>
        <dbReference type="ARBA" id="ARBA00022692"/>
    </source>
</evidence>
<keyword evidence="4 5" id="KW-0472">Membrane</keyword>
<dbReference type="InterPro" id="IPR017452">
    <property type="entry name" value="GPCR_Rhodpsn_7TM"/>
</dbReference>
<gene>
    <name evidence="7" type="ORF">BaRGS_00003672</name>
</gene>
<dbReference type="SUPFAM" id="SSF81321">
    <property type="entry name" value="Family A G protein-coupled receptor-like"/>
    <property type="match status" value="1"/>
</dbReference>
<dbReference type="Proteomes" id="UP001519460">
    <property type="component" value="Unassembled WGS sequence"/>
</dbReference>
<name>A0ABD0M0E3_9CAEN</name>
<accession>A0ABD0M0E3</accession>